<evidence type="ECO:0000313" key="7">
    <source>
        <dbReference type="Proteomes" id="UP001166291"/>
    </source>
</evidence>
<dbReference type="PANTHER" id="PTHR30332">
    <property type="entry name" value="PROBABLE GENERAL SECRETION PATHWAY PROTEIN D"/>
    <property type="match status" value="1"/>
</dbReference>
<accession>A0ABS6VTU7</accession>
<evidence type="ECO:0000313" key="6">
    <source>
        <dbReference type="EMBL" id="MBW2941739.1"/>
    </source>
</evidence>
<comment type="subcellular location">
    <subcellularLocation>
        <location evidence="1">Membrane</location>
    </subcellularLocation>
</comment>
<organism evidence="6 7">
    <name type="scientific">Zhongshania aquimaris</name>
    <dbReference type="NCBI Taxonomy" id="2857107"/>
    <lineage>
        <taxon>Bacteria</taxon>
        <taxon>Pseudomonadati</taxon>
        <taxon>Pseudomonadota</taxon>
        <taxon>Gammaproteobacteria</taxon>
        <taxon>Cellvibrionales</taxon>
        <taxon>Spongiibacteraceae</taxon>
        <taxon>Zhongshania</taxon>
    </lineage>
</organism>
<dbReference type="EMBL" id="JAHWDQ010000003">
    <property type="protein sequence ID" value="MBW2941739.1"/>
    <property type="molecule type" value="Genomic_DNA"/>
</dbReference>
<proteinExistence type="inferred from homology"/>
<protein>
    <recommendedName>
        <fullName evidence="5">Type II/III secretion system secretin-like domain-containing protein</fullName>
    </recommendedName>
</protein>
<dbReference type="Proteomes" id="UP001166291">
    <property type="component" value="Unassembled WGS sequence"/>
</dbReference>
<evidence type="ECO:0000256" key="4">
    <source>
        <dbReference type="RuleBase" id="RU004003"/>
    </source>
</evidence>
<evidence type="ECO:0000256" key="1">
    <source>
        <dbReference type="ARBA" id="ARBA00004370"/>
    </source>
</evidence>
<comment type="caution">
    <text evidence="6">The sequence shown here is derived from an EMBL/GenBank/DDBJ whole genome shotgun (WGS) entry which is preliminary data.</text>
</comment>
<evidence type="ECO:0000256" key="3">
    <source>
        <dbReference type="ARBA" id="ARBA00023136"/>
    </source>
</evidence>
<feature type="domain" description="Type II/III secretion system secretin-like" evidence="5">
    <location>
        <begin position="355"/>
        <end position="504"/>
    </location>
</feature>
<dbReference type="PROSITE" id="PS51257">
    <property type="entry name" value="PROKAR_LIPOPROTEIN"/>
    <property type="match status" value="1"/>
</dbReference>
<dbReference type="RefSeq" id="WP_219043968.1">
    <property type="nucleotide sequence ID" value="NZ_JAHWDQ010000003.1"/>
</dbReference>
<reference evidence="6" key="1">
    <citation type="submission" date="2021-07" db="EMBL/GenBank/DDBJ databases">
        <title>Zhongshania sp. CAU 1632 isolated from seawater.</title>
        <authorList>
            <person name="Kim W."/>
        </authorList>
    </citation>
    <scope>NUCLEOTIDE SEQUENCE</scope>
    <source>
        <strain evidence="6">CAU 1632</strain>
    </source>
</reference>
<keyword evidence="2" id="KW-0732">Signal</keyword>
<dbReference type="InterPro" id="IPR004846">
    <property type="entry name" value="T2SS/T3SS_dom"/>
</dbReference>
<keyword evidence="3" id="KW-0472">Membrane</keyword>
<evidence type="ECO:0000259" key="5">
    <source>
        <dbReference type="Pfam" id="PF00263"/>
    </source>
</evidence>
<sequence>MKGTHLLSTPLPLWRAIRTTAITAATTGLLLACAQTPAVPESSFTIQDWLNNGRKAAENQDWATAQTAFANALKADLSNGYLQTLNGLAYDQLSYDDISQAEFAQVAYDNAQDLAPGQYWVSLMQGFLALRRNEPAAAIPHFTRAAMDEEAQWEAAYGLGVAAYYTGDLMLAEASVREALRHQADRPEVIRLSALVRAASGNEEALNEVGRYAKLTTDQADAAWLQQRVEHLLRNTLFQESEAAIALAQYNGGNADTSVSANETENYAGLYENSPPQISVDVTIILSSVSKSQRRGINLLDALSATYSLDRSYSKTTQEQTGAAPFSSAVKTITRNIGIPQINYNLNLFNNSGQYYSVLARPSLTAYLNETSDFFAGRTINVSVNGIQSGNIIPIDIGVSLTVTPQSITTDNTIIRVAANRSFLSANEIGQFRESLTTFKQQVSAMADIKFGQTLILSALSETVRDESNSKVPLLGDVPILSTFTKEKNVAEREESILILVTPQRPSVANLNIQALRSDETKRLIRFWESMADPTSNVGDIIKRLEKMPIFREAQKADISYKLPEEKHIVKRALDSTYRLATSL</sequence>
<name>A0ABS6VTU7_9GAMM</name>
<dbReference type="InterPro" id="IPR050810">
    <property type="entry name" value="Bact_Secretion_Sys_Channel"/>
</dbReference>
<evidence type="ECO:0000256" key="2">
    <source>
        <dbReference type="ARBA" id="ARBA00022729"/>
    </source>
</evidence>
<comment type="similarity">
    <text evidence="4">Belongs to the bacterial secretin family.</text>
</comment>
<dbReference type="PANTHER" id="PTHR30332:SF24">
    <property type="entry name" value="SECRETIN GSPD-RELATED"/>
    <property type="match status" value="1"/>
</dbReference>
<keyword evidence="7" id="KW-1185">Reference proteome</keyword>
<gene>
    <name evidence="6" type="ORF">KXJ70_13160</name>
</gene>
<dbReference type="Pfam" id="PF00263">
    <property type="entry name" value="Secretin"/>
    <property type="match status" value="1"/>
</dbReference>